<evidence type="ECO:0000313" key="2">
    <source>
        <dbReference type="Ensembl" id="ENSHHUP00000035869.1"/>
    </source>
</evidence>
<keyword evidence="3" id="KW-1185">Reference proteome</keyword>
<sequence length="201" mass="21866">AVQSRSSDSEVCLLFLSLSLSLSPPPSHTNKHASTHTERISCICLIYGPLARALSSCFASRARRRTIRVTDIRLLLPETSSPALDSILIINGQSFLPNQARYRHHVNSPYALLGVPPGGWRGMERGGTESPCLRDSPEQRGDSPDTCGPPPGKMSRLEVNGSPTGPRTRLNGTPLRPLGGRGTHRGTHIHKQTHTRTVLRS</sequence>
<evidence type="ECO:0000256" key="1">
    <source>
        <dbReference type="SAM" id="MobiDB-lite"/>
    </source>
</evidence>
<feature type="region of interest" description="Disordered" evidence="1">
    <location>
        <begin position="121"/>
        <end position="201"/>
    </location>
</feature>
<evidence type="ECO:0000313" key="3">
    <source>
        <dbReference type="Proteomes" id="UP000314982"/>
    </source>
</evidence>
<reference evidence="3" key="1">
    <citation type="submission" date="2018-06" db="EMBL/GenBank/DDBJ databases">
        <title>Genome assembly of Danube salmon.</title>
        <authorList>
            <person name="Macqueen D.J."/>
            <person name="Gundappa M.K."/>
        </authorList>
    </citation>
    <scope>NUCLEOTIDE SEQUENCE [LARGE SCALE GENOMIC DNA]</scope>
</reference>
<proteinExistence type="predicted"/>
<name>A0A4W5MDL7_9TELE</name>
<reference evidence="2" key="2">
    <citation type="submission" date="2025-08" db="UniProtKB">
        <authorList>
            <consortium name="Ensembl"/>
        </authorList>
    </citation>
    <scope>IDENTIFICATION</scope>
</reference>
<dbReference type="Ensembl" id="ENSHHUT00000037305.1">
    <property type="protein sequence ID" value="ENSHHUP00000035869.1"/>
    <property type="gene ID" value="ENSHHUG00000022571.1"/>
</dbReference>
<accession>A0A4W5MDL7</accession>
<dbReference type="AlphaFoldDB" id="A0A4W5MDL7"/>
<protein>
    <submittedName>
        <fullName evidence="2">Uncharacterized protein</fullName>
    </submittedName>
</protein>
<dbReference type="Proteomes" id="UP000314982">
    <property type="component" value="Unassembled WGS sequence"/>
</dbReference>
<feature type="compositionally biased region" description="Basic residues" evidence="1">
    <location>
        <begin position="182"/>
        <end position="201"/>
    </location>
</feature>
<dbReference type="STRING" id="62062.ENSHHUP00000035869"/>
<organism evidence="2 3">
    <name type="scientific">Hucho hucho</name>
    <name type="common">huchen</name>
    <dbReference type="NCBI Taxonomy" id="62062"/>
    <lineage>
        <taxon>Eukaryota</taxon>
        <taxon>Metazoa</taxon>
        <taxon>Chordata</taxon>
        <taxon>Craniata</taxon>
        <taxon>Vertebrata</taxon>
        <taxon>Euteleostomi</taxon>
        <taxon>Actinopterygii</taxon>
        <taxon>Neopterygii</taxon>
        <taxon>Teleostei</taxon>
        <taxon>Protacanthopterygii</taxon>
        <taxon>Salmoniformes</taxon>
        <taxon>Salmonidae</taxon>
        <taxon>Salmoninae</taxon>
        <taxon>Hucho</taxon>
    </lineage>
</organism>
<reference evidence="2" key="3">
    <citation type="submission" date="2025-09" db="UniProtKB">
        <authorList>
            <consortium name="Ensembl"/>
        </authorList>
    </citation>
    <scope>IDENTIFICATION</scope>
</reference>